<accession>A0A7W7RGN1</accession>
<organism evidence="1 2">
    <name type="scientific">Lipingzhangella halophila</name>
    <dbReference type="NCBI Taxonomy" id="1783352"/>
    <lineage>
        <taxon>Bacteria</taxon>
        <taxon>Bacillati</taxon>
        <taxon>Actinomycetota</taxon>
        <taxon>Actinomycetes</taxon>
        <taxon>Streptosporangiales</taxon>
        <taxon>Nocardiopsidaceae</taxon>
        <taxon>Lipingzhangella</taxon>
    </lineage>
</organism>
<dbReference type="Proteomes" id="UP000523007">
    <property type="component" value="Unassembled WGS sequence"/>
</dbReference>
<evidence type="ECO:0000313" key="2">
    <source>
        <dbReference type="Proteomes" id="UP000523007"/>
    </source>
</evidence>
<dbReference type="EMBL" id="JACHJT010000001">
    <property type="protein sequence ID" value="MBB4931298.1"/>
    <property type="molecule type" value="Genomic_DNA"/>
</dbReference>
<proteinExistence type="predicted"/>
<dbReference type="AlphaFoldDB" id="A0A7W7RGN1"/>
<gene>
    <name evidence="1" type="ORF">F4561_002118</name>
</gene>
<name>A0A7W7RGN1_9ACTN</name>
<reference evidence="1 2" key="1">
    <citation type="submission" date="2020-08" db="EMBL/GenBank/DDBJ databases">
        <title>Sequencing the genomes of 1000 actinobacteria strains.</title>
        <authorList>
            <person name="Klenk H.-P."/>
        </authorList>
    </citation>
    <scope>NUCLEOTIDE SEQUENCE [LARGE SCALE GENOMIC DNA]</scope>
    <source>
        <strain evidence="1 2">DSM 102030</strain>
    </source>
</reference>
<sequence length="35" mass="4107">MATRYDKRAAVYDGTVQLAAIRIWLRDLTRSKNRP</sequence>
<evidence type="ECO:0000313" key="1">
    <source>
        <dbReference type="EMBL" id="MBB4931298.1"/>
    </source>
</evidence>
<keyword evidence="2" id="KW-1185">Reference proteome</keyword>
<protein>
    <submittedName>
        <fullName evidence="1">Transposase</fullName>
    </submittedName>
</protein>
<comment type="caution">
    <text evidence="1">The sequence shown here is derived from an EMBL/GenBank/DDBJ whole genome shotgun (WGS) entry which is preliminary data.</text>
</comment>